<protein>
    <submittedName>
        <fullName evidence="1">Uncharacterized protein</fullName>
    </submittedName>
</protein>
<name>B8HWJ8_CYAP4</name>
<accession>B8HWJ8</accession>
<sequence>MLYRSDQGTYLVARALQEQPQWSEFTTITAAWSWLKSEGYQPKLLY</sequence>
<reference evidence="1" key="1">
    <citation type="submission" date="2009-01" db="EMBL/GenBank/DDBJ databases">
        <title>Complete sequence of chromosome Cyanothece sp. PCC 7425.</title>
        <authorList>
            <consortium name="US DOE Joint Genome Institute"/>
            <person name="Lucas S."/>
            <person name="Copeland A."/>
            <person name="Lapidus A."/>
            <person name="Glavina del Rio T."/>
            <person name="Dalin E."/>
            <person name="Tice H."/>
            <person name="Bruce D."/>
            <person name="Goodwin L."/>
            <person name="Pitluck S."/>
            <person name="Sims D."/>
            <person name="Meineke L."/>
            <person name="Brettin T."/>
            <person name="Detter J.C."/>
            <person name="Han C."/>
            <person name="Larimer F."/>
            <person name="Land M."/>
            <person name="Hauser L."/>
            <person name="Kyrpides N."/>
            <person name="Ovchinnikova G."/>
            <person name="Liberton M."/>
            <person name="Stoeckel J."/>
            <person name="Banerjee A."/>
            <person name="Singh A."/>
            <person name="Page L."/>
            <person name="Sato H."/>
            <person name="Zhao L."/>
            <person name="Sherman L."/>
            <person name="Pakrasi H."/>
            <person name="Richardson P."/>
        </authorList>
    </citation>
    <scope>NUCLEOTIDE SEQUENCE</scope>
    <source>
        <strain evidence="1">PCC 7425</strain>
    </source>
</reference>
<dbReference type="KEGG" id="cyn:Cyan7425_4110"/>
<organism evidence="1">
    <name type="scientific">Cyanothece sp. (strain PCC 7425 / ATCC 29141)</name>
    <dbReference type="NCBI Taxonomy" id="395961"/>
    <lineage>
        <taxon>Bacteria</taxon>
        <taxon>Bacillati</taxon>
        <taxon>Cyanobacteriota</taxon>
        <taxon>Cyanophyceae</taxon>
        <taxon>Gomontiellales</taxon>
        <taxon>Cyanothecaceae</taxon>
        <taxon>Cyanothece</taxon>
    </lineage>
</organism>
<dbReference type="EMBL" id="CP001344">
    <property type="protein sequence ID" value="ACL46424.1"/>
    <property type="molecule type" value="Genomic_DNA"/>
</dbReference>
<gene>
    <name evidence="1" type="ordered locus">Cyan7425_4110</name>
</gene>
<dbReference type="AlphaFoldDB" id="B8HWJ8"/>
<dbReference type="HOGENOM" id="CLU_3182745_0_0_3"/>
<evidence type="ECO:0000313" key="1">
    <source>
        <dbReference type="EMBL" id="ACL46424.1"/>
    </source>
</evidence>
<proteinExistence type="predicted"/>